<gene>
    <name evidence="1" type="ORF">E2562_017904</name>
</gene>
<dbReference type="EMBL" id="SPHZ02000008">
    <property type="protein sequence ID" value="KAF0902505.1"/>
    <property type="molecule type" value="Genomic_DNA"/>
</dbReference>
<evidence type="ECO:0000313" key="2">
    <source>
        <dbReference type="Proteomes" id="UP000479710"/>
    </source>
</evidence>
<dbReference type="OrthoDB" id="1936886at2759"/>
<evidence type="ECO:0000313" key="1">
    <source>
        <dbReference type="EMBL" id="KAF0902505.1"/>
    </source>
</evidence>
<keyword evidence="2" id="KW-1185">Reference proteome</keyword>
<name>A0A6G1CPI3_9ORYZ</name>
<organism evidence="1 2">
    <name type="scientific">Oryza meyeriana var. granulata</name>
    <dbReference type="NCBI Taxonomy" id="110450"/>
    <lineage>
        <taxon>Eukaryota</taxon>
        <taxon>Viridiplantae</taxon>
        <taxon>Streptophyta</taxon>
        <taxon>Embryophyta</taxon>
        <taxon>Tracheophyta</taxon>
        <taxon>Spermatophyta</taxon>
        <taxon>Magnoliopsida</taxon>
        <taxon>Liliopsida</taxon>
        <taxon>Poales</taxon>
        <taxon>Poaceae</taxon>
        <taxon>BOP clade</taxon>
        <taxon>Oryzoideae</taxon>
        <taxon>Oryzeae</taxon>
        <taxon>Oryzinae</taxon>
        <taxon>Oryza</taxon>
        <taxon>Oryza meyeriana</taxon>
    </lineage>
</organism>
<reference evidence="1 2" key="1">
    <citation type="submission" date="2019-11" db="EMBL/GenBank/DDBJ databases">
        <title>Whole genome sequence of Oryza granulata.</title>
        <authorList>
            <person name="Li W."/>
        </authorList>
    </citation>
    <scope>NUCLEOTIDE SEQUENCE [LARGE SCALE GENOMIC DNA]</scope>
    <source>
        <strain evidence="2">cv. Menghai</strain>
        <tissue evidence="1">Leaf</tissue>
    </source>
</reference>
<sequence>MAALQSVVVFANAADTIAAGRPLSGSQRPLVSKSGKFALGFFQPGTANTKIVSAAFSYVVPPAHVLSESIVAAHT</sequence>
<accession>A0A6G1CPI3</accession>
<comment type="caution">
    <text evidence="1">The sequence shown here is derived from an EMBL/GenBank/DDBJ whole genome shotgun (WGS) entry which is preliminary data.</text>
</comment>
<dbReference type="AlphaFoldDB" id="A0A6G1CPI3"/>
<proteinExistence type="predicted"/>
<dbReference type="Proteomes" id="UP000479710">
    <property type="component" value="Unassembled WGS sequence"/>
</dbReference>
<protein>
    <submittedName>
        <fullName evidence="1">Uncharacterized protein</fullName>
    </submittedName>
</protein>